<evidence type="ECO:0000256" key="1">
    <source>
        <dbReference type="SAM" id="MobiDB-lite"/>
    </source>
</evidence>
<dbReference type="EMBL" id="HG529611">
    <property type="protein sequence ID" value="CDI54382.1"/>
    <property type="molecule type" value="Genomic_DNA"/>
</dbReference>
<dbReference type="AlphaFoldDB" id="A0A077R609"/>
<feature type="region of interest" description="Disordered" evidence="1">
    <location>
        <begin position="1"/>
        <end position="25"/>
    </location>
</feature>
<organism evidence="2">
    <name type="scientific">Melanopsichium pennsylvanicum 4</name>
    <dbReference type="NCBI Taxonomy" id="1398559"/>
    <lineage>
        <taxon>Eukaryota</taxon>
        <taxon>Fungi</taxon>
        <taxon>Dikarya</taxon>
        <taxon>Basidiomycota</taxon>
        <taxon>Ustilaginomycotina</taxon>
        <taxon>Ustilaginomycetes</taxon>
        <taxon>Ustilaginales</taxon>
        <taxon>Ustilaginaceae</taxon>
        <taxon>Melanopsichium</taxon>
    </lineage>
</organism>
<evidence type="ECO:0000313" key="2">
    <source>
        <dbReference type="EMBL" id="CDI54382.1"/>
    </source>
</evidence>
<sequence>MPQLDFDKRGIDQHETWDQNDPSPLGTEFSVGGYTLCSACSEAVRDQPTKVHTVPALK</sequence>
<name>A0A077R609_9BASI</name>
<feature type="compositionally biased region" description="Basic and acidic residues" evidence="1">
    <location>
        <begin position="1"/>
        <end position="17"/>
    </location>
</feature>
<reference evidence="2" key="1">
    <citation type="journal article" date="2014" name="Genome Biol. Evol.">
        <title>Gene Loss Rather Than Gene Gain Is Associated with a Host Jump from Monocots to Dicots in the Smut Fungus Melanopsichium pennsylvanicum.</title>
        <authorList>
            <person name="Sharma R."/>
            <person name="Mishra B."/>
            <person name="Runge F."/>
            <person name="Thines M."/>
        </authorList>
    </citation>
    <scope>NUCLEOTIDE SEQUENCE</scope>
    <source>
        <strain evidence="2">4</strain>
    </source>
</reference>
<protein>
    <submittedName>
        <fullName evidence="2">Uncharacterized protein</fullName>
    </submittedName>
</protein>
<proteinExistence type="predicted"/>
<accession>A0A077R609</accession>